<comment type="caution">
    <text evidence="1">The sequence shown here is derived from an EMBL/GenBank/DDBJ whole genome shotgun (WGS) entry which is preliminary data.</text>
</comment>
<keyword evidence="2" id="KW-1185">Reference proteome</keyword>
<evidence type="ECO:0000313" key="1">
    <source>
        <dbReference type="EMBL" id="RXW20834.1"/>
    </source>
</evidence>
<reference evidence="1 2" key="1">
    <citation type="submission" date="2019-01" db="EMBL/GenBank/DDBJ databases">
        <title>Draft genome sequence of Psathyrella aberdarensis IHI B618.</title>
        <authorList>
            <person name="Buettner E."/>
            <person name="Kellner H."/>
        </authorList>
    </citation>
    <scope>NUCLEOTIDE SEQUENCE [LARGE SCALE GENOMIC DNA]</scope>
    <source>
        <strain evidence="1 2">IHI B618</strain>
    </source>
</reference>
<gene>
    <name evidence="1" type="ORF">EST38_g5011</name>
</gene>
<dbReference type="Proteomes" id="UP000290288">
    <property type="component" value="Unassembled WGS sequence"/>
</dbReference>
<accession>A0A4Q2DPE5</accession>
<protein>
    <recommendedName>
        <fullName evidence="3">F-box domain-containing protein</fullName>
    </recommendedName>
</protein>
<proteinExistence type="predicted"/>
<evidence type="ECO:0000313" key="2">
    <source>
        <dbReference type="Proteomes" id="UP000290288"/>
    </source>
</evidence>
<dbReference type="AlphaFoldDB" id="A0A4Q2DPE5"/>
<dbReference type="EMBL" id="SDEE01000131">
    <property type="protein sequence ID" value="RXW20834.1"/>
    <property type="molecule type" value="Genomic_DNA"/>
</dbReference>
<name>A0A4Q2DPE5_9AGAR</name>
<dbReference type="OrthoDB" id="10317830at2759"/>
<organism evidence="1 2">
    <name type="scientific">Candolleomyces aberdarensis</name>
    <dbReference type="NCBI Taxonomy" id="2316362"/>
    <lineage>
        <taxon>Eukaryota</taxon>
        <taxon>Fungi</taxon>
        <taxon>Dikarya</taxon>
        <taxon>Basidiomycota</taxon>
        <taxon>Agaricomycotina</taxon>
        <taxon>Agaricomycetes</taxon>
        <taxon>Agaricomycetidae</taxon>
        <taxon>Agaricales</taxon>
        <taxon>Agaricineae</taxon>
        <taxon>Psathyrellaceae</taxon>
        <taxon>Candolleomyces</taxon>
    </lineage>
</organism>
<sequence length="423" mass="47404">MSLINSSSTAPVRLGARLGLPESLPVVICRLCNKEHADPGRITLCTLPIEMIEEAVCRVGGPLELHALARVCPTFRRLVMQVIFNRLSSILSRVGIPDSRLFLRMLYATGSVFLAGPSLLPVLFPDFSNPGYANCLELHAPNDSSTLDYLTDHLEGHGFRLQGVDKGGRRVRALATDVLDYPYFGRTVKKVLKYTKDLGDGLTSKIYIFVNKSLQSGFLSITEYPTTLFMIAIDGVNLHVLYPELTGKLRALINFPFPRPKAFSRLPSFTHPFASFFDFKARVNDWKEYRAHICDHSTSCPLRYRTNIDNRGILLPCTPDHPDFTHRRPPAPGHIRKPTSVFPRQEVLVLWRLRCCGSCSDSMAFPQQNRGLTGPEYEKMSAKAMKAHALRHLQSGGKMLAVGHESTPQSMWNWTVKAFQGHV</sequence>
<evidence type="ECO:0008006" key="3">
    <source>
        <dbReference type="Google" id="ProtNLM"/>
    </source>
</evidence>